<keyword evidence="5 6" id="KW-0472">Membrane</keyword>
<feature type="transmembrane region" description="Helical" evidence="6">
    <location>
        <begin position="314"/>
        <end position="336"/>
    </location>
</feature>
<feature type="transmembrane region" description="Helical" evidence="6">
    <location>
        <begin position="227"/>
        <end position="250"/>
    </location>
</feature>
<dbReference type="Pfam" id="PF07690">
    <property type="entry name" value="MFS_1"/>
    <property type="match status" value="1"/>
</dbReference>
<evidence type="ECO:0000313" key="8">
    <source>
        <dbReference type="EMBL" id="RJR27840.1"/>
    </source>
</evidence>
<evidence type="ECO:0000259" key="7">
    <source>
        <dbReference type="PROSITE" id="PS50850"/>
    </source>
</evidence>
<comment type="subcellular location">
    <subcellularLocation>
        <location evidence="1">Membrane</location>
        <topology evidence="1">Multi-pass membrane protein</topology>
    </subcellularLocation>
</comment>
<evidence type="ECO:0000313" key="9">
    <source>
        <dbReference type="Proteomes" id="UP000265540"/>
    </source>
</evidence>
<dbReference type="InterPro" id="IPR050930">
    <property type="entry name" value="MFS_Vesicular_Transporter"/>
</dbReference>
<feature type="domain" description="Major facilitator superfamily (MFS) profile" evidence="7">
    <location>
        <begin position="221"/>
        <end position="418"/>
    </location>
</feature>
<dbReference type="SUPFAM" id="SSF103473">
    <property type="entry name" value="MFS general substrate transporter"/>
    <property type="match status" value="1"/>
</dbReference>
<dbReference type="PANTHER" id="PTHR23506">
    <property type="entry name" value="GH10249P"/>
    <property type="match status" value="1"/>
</dbReference>
<dbReference type="PROSITE" id="PS50850">
    <property type="entry name" value="MFS"/>
    <property type="match status" value="1"/>
</dbReference>
<feature type="transmembrane region" description="Helical" evidence="6">
    <location>
        <begin position="80"/>
        <end position="98"/>
    </location>
</feature>
<dbReference type="GO" id="GO:0022857">
    <property type="term" value="F:transmembrane transporter activity"/>
    <property type="evidence" value="ECO:0007669"/>
    <property type="project" value="InterPro"/>
</dbReference>
<dbReference type="InterPro" id="IPR020846">
    <property type="entry name" value="MFS_dom"/>
</dbReference>
<comment type="caution">
    <text evidence="8">The sequence shown here is derived from an EMBL/GenBank/DDBJ whole genome shotgun (WGS) entry which is preliminary data.</text>
</comment>
<evidence type="ECO:0000256" key="3">
    <source>
        <dbReference type="ARBA" id="ARBA00022692"/>
    </source>
</evidence>
<feature type="transmembrane region" description="Helical" evidence="6">
    <location>
        <begin position="139"/>
        <end position="163"/>
    </location>
</feature>
<dbReference type="GO" id="GO:0016020">
    <property type="term" value="C:membrane"/>
    <property type="evidence" value="ECO:0007669"/>
    <property type="project" value="UniProtKB-SubCell"/>
</dbReference>
<feature type="transmembrane region" description="Helical" evidence="6">
    <location>
        <begin position="169"/>
        <end position="188"/>
    </location>
</feature>
<evidence type="ECO:0000256" key="2">
    <source>
        <dbReference type="ARBA" id="ARBA00022448"/>
    </source>
</evidence>
<feature type="transmembrane region" description="Helical" evidence="6">
    <location>
        <begin position="357"/>
        <end position="377"/>
    </location>
</feature>
<dbReference type="InterPro" id="IPR011701">
    <property type="entry name" value="MFS"/>
</dbReference>
<feature type="transmembrane region" description="Helical" evidence="6">
    <location>
        <begin position="16"/>
        <end position="36"/>
    </location>
</feature>
<feature type="transmembrane region" description="Helical" evidence="6">
    <location>
        <begin position="104"/>
        <end position="119"/>
    </location>
</feature>
<reference evidence="8 9" key="1">
    <citation type="journal article" date="2017" name="ISME J.">
        <title>Energy and carbon metabolisms in a deep terrestrial subsurface fluid microbial community.</title>
        <authorList>
            <person name="Momper L."/>
            <person name="Jungbluth S.P."/>
            <person name="Lee M.D."/>
            <person name="Amend J.P."/>
        </authorList>
    </citation>
    <scope>NUCLEOTIDE SEQUENCE [LARGE SCALE GENOMIC DNA]</scope>
    <source>
        <strain evidence="8">SURF_46</strain>
    </source>
</reference>
<feature type="transmembrane region" description="Helical" evidence="6">
    <location>
        <begin position="291"/>
        <end position="308"/>
    </location>
</feature>
<feature type="transmembrane region" description="Helical" evidence="6">
    <location>
        <begin position="48"/>
        <end position="68"/>
    </location>
</feature>
<feature type="transmembrane region" description="Helical" evidence="6">
    <location>
        <begin position="262"/>
        <end position="279"/>
    </location>
</feature>
<accession>A0A3A4ZMA2</accession>
<dbReference type="AlphaFoldDB" id="A0A3A4ZMA2"/>
<evidence type="ECO:0000256" key="5">
    <source>
        <dbReference type="ARBA" id="ARBA00023136"/>
    </source>
</evidence>
<gene>
    <name evidence="8" type="ORF">C4561_00960</name>
</gene>
<evidence type="ECO:0000256" key="1">
    <source>
        <dbReference type="ARBA" id="ARBA00004141"/>
    </source>
</evidence>
<dbReference type="InterPro" id="IPR036259">
    <property type="entry name" value="MFS_trans_sf"/>
</dbReference>
<feature type="transmembrane region" description="Helical" evidence="6">
    <location>
        <begin position="383"/>
        <end position="401"/>
    </location>
</feature>
<keyword evidence="4 6" id="KW-1133">Transmembrane helix</keyword>
<evidence type="ECO:0000256" key="4">
    <source>
        <dbReference type="ARBA" id="ARBA00022989"/>
    </source>
</evidence>
<proteinExistence type="predicted"/>
<dbReference type="Gene3D" id="1.20.1250.20">
    <property type="entry name" value="MFS general substrate transporter like domains"/>
    <property type="match status" value="2"/>
</dbReference>
<evidence type="ECO:0000256" key="6">
    <source>
        <dbReference type="SAM" id="Phobius"/>
    </source>
</evidence>
<dbReference type="Proteomes" id="UP000265540">
    <property type="component" value="Unassembled WGS sequence"/>
</dbReference>
<keyword evidence="3 6" id="KW-0812">Transmembrane</keyword>
<keyword evidence="2" id="KW-0813">Transport</keyword>
<dbReference type="PANTHER" id="PTHR23506:SF23">
    <property type="entry name" value="GH10249P"/>
    <property type="match status" value="1"/>
</dbReference>
<protein>
    <submittedName>
        <fullName evidence="8">MFS transporter</fullName>
    </submittedName>
</protein>
<organism evidence="8 9">
    <name type="scientific">candidate division WWE3 bacterium</name>
    <dbReference type="NCBI Taxonomy" id="2053526"/>
    <lineage>
        <taxon>Bacteria</taxon>
        <taxon>Katanobacteria</taxon>
    </lineage>
</organism>
<name>A0A3A4ZMA2_UNCKA</name>
<sequence length="418" mass="47933">MFTRSFIKPFDRVSPIIIYSLIIFFMSFGDALMSYSTPVYIEKRLNSAFLMGLILSTSSLFGTFLDFYISKKYWNKKYGFFLKLAFIATLMFPLILIFFPAKPLFLIVGMLSWGAYYELRGFSNFNFINKHTNPDNHTLAWSILNTFNSLAYFIGPMLSVYLIEIGDKTTFYFALIPFGLAITTHYMFTKKHSLNKREHGINLLTQSNERNLEIEGKIMKILITRAWPIFIFGFTLWLLDASFWTIGTLFSEQLKHSSKYGSFFFAAYMIPPIFTSIFATHIYKRFGKKRTAFISAIFSALILLVMAATNNVGYILICVFFVSIFYNLAQILNYSVYEDFVTRLHQYGNDMVAIGQVSASLAYITGPVIFGLISSYIGYQSTFSIVGIILGSVSIACLFVVPRKIKMPQIELKHLTDR</sequence>
<dbReference type="EMBL" id="QZJF01000006">
    <property type="protein sequence ID" value="RJR27840.1"/>
    <property type="molecule type" value="Genomic_DNA"/>
</dbReference>